<dbReference type="InterPro" id="IPR050498">
    <property type="entry name" value="Ycf3"/>
</dbReference>
<dbReference type="Proteomes" id="UP000198341">
    <property type="component" value="Chromosome 7"/>
</dbReference>
<dbReference type="GeneID" id="19014823"/>
<dbReference type="InterPro" id="IPR019734">
    <property type="entry name" value="TPR_rpt"/>
</dbReference>
<evidence type="ECO:0008006" key="6">
    <source>
        <dbReference type="Google" id="ProtNLM"/>
    </source>
</evidence>
<accession>K8FEG3</accession>
<dbReference type="Gene3D" id="1.25.40.10">
    <property type="entry name" value="Tetratricopeptide repeat domain"/>
    <property type="match status" value="2"/>
</dbReference>
<evidence type="ECO:0000313" key="4">
    <source>
        <dbReference type="EMBL" id="CCO66231.1"/>
    </source>
</evidence>
<dbReference type="Pfam" id="PF14559">
    <property type="entry name" value="TPR_19"/>
    <property type="match status" value="1"/>
</dbReference>
<evidence type="ECO:0000313" key="5">
    <source>
        <dbReference type="Proteomes" id="UP000198341"/>
    </source>
</evidence>
<evidence type="ECO:0000256" key="1">
    <source>
        <dbReference type="ARBA" id="ARBA00022737"/>
    </source>
</evidence>
<dbReference type="InterPro" id="IPR011990">
    <property type="entry name" value="TPR-like_helical_dom_sf"/>
</dbReference>
<evidence type="ECO:0000256" key="2">
    <source>
        <dbReference type="ARBA" id="ARBA00022803"/>
    </source>
</evidence>
<dbReference type="KEGG" id="bpg:Bathy07g03340"/>
<reference evidence="4 5" key="1">
    <citation type="submission" date="2011-10" db="EMBL/GenBank/DDBJ databases">
        <authorList>
            <person name="Genoscope - CEA"/>
        </authorList>
    </citation>
    <scope>NUCLEOTIDE SEQUENCE [LARGE SCALE GENOMIC DNA]</scope>
    <source>
        <strain evidence="4 5">RCC 1105</strain>
    </source>
</reference>
<feature type="chain" id="PRO_5003917851" description="Tetratricopeptide repeat protein" evidence="3">
    <location>
        <begin position="21"/>
        <end position="296"/>
    </location>
</feature>
<dbReference type="SUPFAM" id="SSF48452">
    <property type="entry name" value="TPR-like"/>
    <property type="match status" value="1"/>
</dbReference>
<dbReference type="SMART" id="SM00028">
    <property type="entry name" value="TPR"/>
    <property type="match status" value="5"/>
</dbReference>
<keyword evidence="1" id="KW-0677">Repeat</keyword>
<organism evidence="4 5">
    <name type="scientific">Bathycoccus prasinos</name>
    <dbReference type="NCBI Taxonomy" id="41875"/>
    <lineage>
        <taxon>Eukaryota</taxon>
        <taxon>Viridiplantae</taxon>
        <taxon>Chlorophyta</taxon>
        <taxon>Mamiellophyceae</taxon>
        <taxon>Mamiellales</taxon>
        <taxon>Bathycoccaceae</taxon>
        <taxon>Bathycoccus</taxon>
    </lineage>
</organism>
<dbReference type="PANTHER" id="PTHR44858:SF20">
    <property type="entry name" value="SHSP DOMAIN-CONTAINING PROTEIN"/>
    <property type="match status" value="1"/>
</dbReference>
<keyword evidence="2" id="KW-0802">TPR repeat</keyword>
<feature type="signal peptide" evidence="3">
    <location>
        <begin position="1"/>
        <end position="20"/>
    </location>
</feature>
<gene>
    <name evidence="4" type="ORF">Bathy07g03340</name>
</gene>
<protein>
    <recommendedName>
        <fullName evidence="6">Tetratricopeptide repeat protein</fullName>
    </recommendedName>
</protein>
<dbReference type="Pfam" id="PF13432">
    <property type="entry name" value="TPR_16"/>
    <property type="match status" value="1"/>
</dbReference>
<proteinExistence type="predicted"/>
<keyword evidence="3" id="KW-0732">Signal</keyword>
<dbReference type="PANTHER" id="PTHR44858">
    <property type="entry name" value="TETRATRICOPEPTIDE REPEAT PROTEIN 6"/>
    <property type="match status" value="1"/>
</dbReference>
<sequence length="296" mass="32699">MTLSALVSTTLAFVSTTVSTESAFAAVTKSSLTDEEVYDLQSVAADAYNRQDFTKAKEALTKLIENEPESASWLEGRAQVLVDQKQFKEAISDYSRCLEIIPTKDLGAEARLRAGRALAEEGIYQWEPALVDYNRALELATTAGFRPDPYVLNSRGNVRGSLNDWKGAKEDYEGAFAAFQSASGFRNGSSTTQRLDGAIYARSNAALATAELGDADSAIKELEGLVRRAPNSTDVRAALAALYWEQGKRESAEDLWNDACGLYFGCAQYKDLDFVRRIRRWPPSMVSRLENFLQVR</sequence>
<evidence type="ECO:0000256" key="3">
    <source>
        <dbReference type="SAM" id="SignalP"/>
    </source>
</evidence>
<dbReference type="AlphaFoldDB" id="K8FEG3"/>
<dbReference type="EMBL" id="FO082272">
    <property type="protein sequence ID" value="CCO66231.1"/>
    <property type="molecule type" value="Genomic_DNA"/>
</dbReference>
<dbReference type="eggNOG" id="ENOG502S0TB">
    <property type="taxonomic scope" value="Eukaryota"/>
</dbReference>
<dbReference type="RefSeq" id="XP_007512143.1">
    <property type="nucleotide sequence ID" value="XM_007512081.1"/>
</dbReference>
<name>K8FEG3_9CHLO</name>
<dbReference type="STRING" id="41875.K8FEG3"/>
<keyword evidence="5" id="KW-1185">Reference proteome</keyword>
<dbReference type="OrthoDB" id="1926212at2759"/>